<dbReference type="AlphaFoldDB" id="A0A0E9XS36"/>
<reference evidence="1" key="1">
    <citation type="submission" date="2014-11" db="EMBL/GenBank/DDBJ databases">
        <authorList>
            <person name="Amaro Gonzalez C."/>
        </authorList>
    </citation>
    <scope>NUCLEOTIDE SEQUENCE</scope>
</reference>
<evidence type="ECO:0000313" key="1">
    <source>
        <dbReference type="EMBL" id="JAI04676.1"/>
    </source>
</evidence>
<accession>A0A0E9XS36</accession>
<sequence length="64" mass="7637">MEYWQGRLFIEPFNVNNSVSFLPSAFCHPVSHMIPPDMFCYFRCQDVSGVFCFFLFLFLKKNSR</sequence>
<reference evidence="1" key="2">
    <citation type="journal article" date="2015" name="Fish Shellfish Immunol.">
        <title>Early steps in the European eel (Anguilla anguilla)-Vibrio vulnificus interaction in the gills: Role of the RtxA13 toxin.</title>
        <authorList>
            <person name="Callol A."/>
            <person name="Pajuelo D."/>
            <person name="Ebbesson L."/>
            <person name="Teles M."/>
            <person name="MacKenzie S."/>
            <person name="Amaro C."/>
        </authorList>
    </citation>
    <scope>NUCLEOTIDE SEQUENCE</scope>
</reference>
<protein>
    <submittedName>
        <fullName evidence="1">Uncharacterized protein</fullName>
    </submittedName>
</protein>
<name>A0A0E9XS36_ANGAN</name>
<proteinExistence type="predicted"/>
<dbReference type="EMBL" id="GBXM01003902">
    <property type="protein sequence ID" value="JAI04676.1"/>
    <property type="molecule type" value="Transcribed_RNA"/>
</dbReference>
<organism evidence="1">
    <name type="scientific">Anguilla anguilla</name>
    <name type="common">European freshwater eel</name>
    <name type="synonym">Muraena anguilla</name>
    <dbReference type="NCBI Taxonomy" id="7936"/>
    <lineage>
        <taxon>Eukaryota</taxon>
        <taxon>Metazoa</taxon>
        <taxon>Chordata</taxon>
        <taxon>Craniata</taxon>
        <taxon>Vertebrata</taxon>
        <taxon>Euteleostomi</taxon>
        <taxon>Actinopterygii</taxon>
        <taxon>Neopterygii</taxon>
        <taxon>Teleostei</taxon>
        <taxon>Anguilliformes</taxon>
        <taxon>Anguillidae</taxon>
        <taxon>Anguilla</taxon>
    </lineage>
</organism>